<dbReference type="Proteomes" id="UP000634139">
    <property type="component" value="Unassembled WGS sequence"/>
</dbReference>
<dbReference type="InterPro" id="IPR012336">
    <property type="entry name" value="Thioredoxin-like_fold"/>
</dbReference>
<accession>A0A918RHI2</accession>
<dbReference type="AlphaFoldDB" id="A0A918RHI2"/>
<keyword evidence="1" id="KW-0732">Signal</keyword>
<dbReference type="PROSITE" id="PS51257">
    <property type="entry name" value="PROKAR_LIPOPROTEIN"/>
    <property type="match status" value="1"/>
</dbReference>
<evidence type="ECO:0000259" key="2">
    <source>
        <dbReference type="Pfam" id="PF13462"/>
    </source>
</evidence>
<keyword evidence="4" id="KW-1185">Reference proteome</keyword>
<organism evidence="3 4">
    <name type="scientific">Novosphingobium arvoryzae</name>
    <dbReference type="NCBI Taxonomy" id="1256514"/>
    <lineage>
        <taxon>Bacteria</taxon>
        <taxon>Pseudomonadati</taxon>
        <taxon>Pseudomonadota</taxon>
        <taxon>Alphaproteobacteria</taxon>
        <taxon>Sphingomonadales</taxon>
        <taxon>Sphingomonadaceae</taxon>
        <taxon>Novosphingobium</taxon>
    </lineage>
</organism>
<reference evidence="3" key="1">
    <citation type="journal article" date="2014" name="Int. J. Syst. Evol. Microbiol.">
        <title>Complete genome sequence of Corynebacterium casei LMG S-19264T (=DSM 44701T), isolated from a smear-ripened cheese.</title>
        <authorList>
            <consortium name="US DOE Joint Genome Institute (JGI-PGF)"/>
            <person name="Walter F."/>
            <person name="Albersmeier A."/>
            <person name="Kalinowski J."/>
            <person name="Ruckert C."/>
        </authorList>
    </citation>
    <scope>NUCLEOTIDE SEQUENCE</scope>
    <source>
        <strain evidence="3">KCTC 32422</strain>
    </source>
</reference>
<proteinExistence type="predicted"/>
<dbReference type="Gene3D" id="1.10.40.110">
    <property type="match status" value="1"/>
</dbReference>
<feature type="signal peptide" evidence="1">
    <location>
        <begin position="1"/>
        <end position="21"/>
    </location>
</feature>
<dbReference type="RefSeq" id="WP_189540933.1">
    <property type="nucleotide sequence ID" value="NZ_BMZD01000004.1"/>
</dbReference>
<gene>
    <name evidence="3" type="ORF">GCM10011617_19430</name>
</gene>
<feature type="chain" id="PRO_5037411060" description="Thioredoxin-like fold domain-containing protein" evidence="1">
    <location>
        <begin position="22"/>
        <end position="251"/>
    </location>
</feature>
<comment type="caution">
    <text evidence="3">The sequence shown here is derived from an EMBL/GenBank/DDBJ whole genome shotgun (WGS) entry which is preliminary data.</text>
</comment>
<feature type="domain" description="Thioredoxin-like fold" evidence="2">
    <location>
        <begin position="60"/>
        <end position="245"/>
    </location>
</feature>
<evidence type="ECO:0000313" key="4">
    <source>
        <dbReference type="Proteomes" id="UP000634139"/>
    </source>
</evidence>
<name>A0A918RHI2_9SPHN</name>
<evidence type="ECO:0000256" key="1">
    <source>
        <dbReference type="SAM" id="SignalP"/>
    </source>
</evidence>
<protein>
    <recommendedName>
        <fullName evidence="2">Thioredoxin-like fold domain-containing protein</fullName>
    </recommendedName>
</protein>
<sequence>MTAFRRILLSAALAPLALGLAACGSKEDAAPAGPTGEPIARIAPPAGKSWAETVVITPEGGYRMGNPDAPIKIVEFASLTCSHCAEFAEAASAELRDNFVASGRVSYELRNFVRDAIDITATQLTQCGTPETFFALTDQVFAYQAGIFEKAQSASKEQQQAAFSLPPAQRGPALGELTGLTEYVTARGISKDQANACLADAAKAEKLAAQTQAAGEQYQIEGTPTFLLNGQKTDYNTWDKLKADLERLGAR</sequence>
<dbReference type="Pfam" id="PF13462">
    <property type="entry name" value="Thioredoxin_4"/>
    <property type="match status" value="1"/>
</dbReference>
<evidence type="ECO:0000313" key="3">
    <source>
        <dbReference type="EMBL" id="GGZ99132.1"/>
    </source>
</evidence>
<dbReference type="SUPFAM" id="SSF52833">
    <property type="entry name" value="Thioredoxin-like"/>
    <property type="match status" value="1"/>
</dbReference>
<dbReference type="EMBL" id="BMZD01000004">
    <property type="protein sequence ID" value="GGZ99132.1"/>
    <property type="molecule type" value="Genomic_DNA"/>
</dbReference>
<dbReference type="Gene3D" id="3.40.30.10">
    <property type="entry name" value="Glutaredoxin"/>
    <property type="match status" value="1"/>
</dbReference>
<dbReference type="InterPro" id="IPR036249">
    <property type="entry name" value="Thioredoxin-like_sf"/>
</dbReference>
<reference evidence="3" key="2">
    <citation type="submission" date="2020-09" db="EMBL/GenBank/DDBJ databases">
        <authorList>
            <person name="Sun Q."/>
            <person name="Kim S."/>
        </authorList>
    </citation>
    <scope>NUCLEOTIDE SEQUENCE</scope>
    <source>
        <strain evidence="3">KCTC 32422</strain>
    </source>
</reference>